<accession>A0A8S5RRP3</accession>
<dbReference type="EMBL" id="BK057794">
    <property type="protein sequence ID" value="DAE92159.1"/>
    <property type="molecule type" value="Genomic_DNA"/>
</dbReference>
<organism evidence="2">
    <name type="scientific">Myoviridae sp. ct5xZ3</name>
    <dbReference type="NCBI Taxonomy" id="2827601"/>
    <lineage>
        <taxon>Viruses</taxon>
        <taxon>Duplodnaviria</taxon>
        <taxon>Heunggongvirae</taxon>
        <taxon>Uroviricota</taxon>
        <taxon>Caudoviricetes</taxon>
    </lineage>
</organism>
<feature type="transmembrane region" description="Helical" evidence="1">
    <location>
        <begin position="6"/>
        <end position="22"/>
    </location>
</feature>
<keyword evidence="1" id="KW-0812">Transmembrane</keyword>
<sequence length="47" mass="5282">MLRTILQIIYIVFASIAFLGAITKRKEKGYIAVFAIIALAITIFSMF</sequence>
<proteinExistence type="predicted"/>
<evidence type="ECO:0000313" key="2">
    <source>
        <dbReference type="EMBL" id="DAE92159.1"/>
    </source>
</evidence>
<protein>
    <submittedName>
        <fullName evidence="2">Uncharacterized protein</fullName>
    </submittedName>
</protein>
<feature type="transmembrane region" description="Helical" evidence="1">
    <location>
        <begin position="29"/>
        <end position="46"/>
    </location>
</feature>
<evidence type="ECO:0000256" key="1">
    <source>
        <dbReference type="SAM" id="Phobius"/>
    </source>
</evidence>
<reference evidence="2" key="1">
    <citation type="journal article" date="2021" name="Proc. Natl. Acad. Sci. U.S.A.">
        <title>A Catalog of Tens of Thousands of Viruses from Human Metagenomes Reveals Hidden Associations with Chronic Diseases.</title>
        <authorList>
            <person name="Tisza M.J."/>
            <person name="Buck C.B."/>
        </authorList>
    </citation>
    <scope>NUCLEOTIDE SEQUENCE</scope>
    <source>
        <strain evidence="2">Ct5xZ3</strain>
    </source>
</reference>
<name>A0A8S5RRP3_9CAUD</name>
<keyword evidence="1" id="KW-0472">Membrane</keyword>
<keyword evidence="1" id="KW-1133">Transmembrane helix</keyword>